<feature type="compositionally biased region" description="Polar residues" evidence="1">
    <location>
        <begin position="76"/>
        <end position="87"/>
    </location>
</feature>
<protein>
    <submittedName>
        <fullName evidence="2">Uncharacterized protein</fullName>
    </submittedName>
</protein>
<dbReference type="EMBL" id="PDUG01000006">
    <property type="protein sequence ID" value="PIC21692.1"/>
    <property type="molecule type" value="Genomic_DNA"/>
</dbReference>
<evidence type="ECO:0000313" key="2">
    <source>
        <dbReference type="EMBL" id="PIC21692.1"/>
    </source>
</evidence>
<evidence type="ECO:0000256" key="1">
    <source>
        <dbReference type="SAM" id="MobiDB-lite"/>
    </source>
</evidence>
<dbReference type="AlphaFoldDB" id="A0A2G5T389"/>
<feature type="region of interest" description="Disordered" evidence="1">
    <location>
        <begin position="76"/>
        <end position="100"/>
    </location>
</feature>
<gene>
    <name evidence="2" type="primary">Cnig_chr_X.g26437</name>
    <name evidence="2" type="ORF">B9Z55_026437</name>
</gene>
<evidence type="ECO:0000313" key="3">
    <source>
        <dbReference type="Proteomes" id="UP000230233"/>
    </source>
</evidence>
<reference evidence="3" key="1">
    <citation type="submission" date="2017-10" db="EMBL/GenBank/DDBJ databases">
        <title>Rapid genome shrinkage in a self-fertile nematode reveals novel sperm competition proteins.</title>
        <authorList>
            <person name="Yin D."/>
            <person name="Schwarz E.M."/>
            <person name="Thomas C.G."/>
            <person name="Felde R.L."/>
            <person name="Korf I.F."/>
            <person name="Cutter A.D."/>
            <person name="Schartner C.M."/>
            <person name="Ralston E.J."/>
            <person name="Meyer B.J."/>
            <person name="Haag E.S."/>
        </authorList>
    </citation>
    <scope>NUCLEOTIDE SEQUENCE [LARGE SCALE GENOMIC DNA]</scope>
    <source>
        <strain evidence="3">JU1422</strain>
    </source>
</reference>
<sequence>MFCPMPFVPQHIGKNVYPTFNSSTNLNKLQLNSTDTSTMNNYLAGLGAKYSQDEEDDEIQVLQHIGKKSTLGSEQYSSILNQPGNGNDDTRQYQRPGRKMKKSGSKLMKQANFKKCKICRETKCTCREVYNRTLVSAVDFFICNQRVTNFLFEDTSGEIETPVTVTECPTHNN</sequence>
<comment type="caution">
    <text evidence="2">The sequence shown here is derived from an EMBL/GenBank/DDBJ whole genome shotgun (WGS) entry which is preliminary data.</text>
</comment>
<dbReference type="Proteomes" id="UP000230233">
    <property type="component" value="Chromosome X"/>
</dbReference>
<organism evidence="2 3">
    <name type="scientific">Caenorhabditis nigoni</name>
    <dbReference type="NCBI Taxonomy" id="1611254"/>
    <lineage>
        <taxon>Eukaryota</taxon>
        <taxon>Metazoa</taxon>
        <taxon>Ecdysozoa</taxon>
        <taxon>Nematoda</taxon>
        <taxon>Chromadorea</taxon>
        <taxon>Rhabditida</taxon>
        <taxon>Rhabditina</taxon>
        <taxon>Rhabditomorpha</taxon>
        <taxon>Rhabditoidea</taxon>
        <taxon>Rhabditidae</taxon>
        <taxon>Peloderinae</taxon>
        <taxon>Caenorhabditis</taxon>
    </lineage>
</organism>
<proteinExistence type="predicted"/>
<keyword evidence="3" id="KW-1185">Reference proteome</keyword>
<name>A0A2G5T389_9PELO</name>
<accession>A0A2G5T389</accession>
<dbReference type="OrthoDB" id="10352358at2759"/>